<feature type="transmembrane region" description="Helical" evidence="6">
    <location>
        <begin position="43"/>
        <end position="63"/>
    </location>
</feature>
<keyword evidence="4 6" id="KW-1133">Transmembrane helix</keyword>
<dbReference type="PANTHER" id="PTHR30250">
    <property type="entry name" value="PST FAMILY PREDICTED COLANIC ACID TRANSPORTER"/>
    <property type="match status" value="1"/>
</dbReference>
<keyword evidence="3 6" id="KW-0812">Transmembrane</keyword>
<proteinExistence type="predicted"/>
<dbReference type="GO" id="GO:0005886">
    <property type="term" value="C:plasma membrane"/>
    <property type="evidence" value="ECO:0007669"/>
    <property type="project" value="UniProtKB-SubCell"/>
</dbReference>
<gene>
    <name evidence="7" type="ORF">KTS45_02570</name>
</gene>
<comment type="subcellular location">
    <subcellularLocation>
        <location evidence="1">Cell membrane</location>
        <topology evidence="1">Multi-pass membrane protein</topology>
    </subcellularLocation>
</comment>
<keyword evidence="5 6" id="KW-0472">Membrane</keyword>
<keyword evidence="8" id="KW-1185">Reference proteome</keyword>
<keyword evidence="2" id="KW-1003">Cell membrane</keyword>
<feature type="transmembrane region" description="Helical" evidence="6">
    <location>
        <begin position="182"/>
        <end position="202"/>
    </location>
</feature>
<sequence>MSIQERIAAGFKATLAARVVHALANGALLLVLTRYLLDPGQYGLLYFAISVVGVAELFGTLGVPKATARYVNEYVERDATQVRYILRSSLAVITGIAVAVALVFTVASDLIASLLGRPEAAPLLAIGGLYVVGRSLFGYLKSAFQAFNRVTYSAVLTSINSVVRLLTAAGLVALGHGIAGAMIGYVVGFFVTVAVGLGLLYVRFYRTLPTDGSIEPDLRNRLLRYSVPTAATRASVVVDSKMDTVLVGVLATPAAVGFYTLARQIADLCIAPAQSLGFTITPTLGEQSAAENRDRAGDIYASSLRNVLLLYVPAAFGLAVVAEPTVRYVVGSDYLGAVPLIRLYGLFVVVRAVHKITGSALDYLGLARVRAVARGVSAACNVGLNVLLIPPLGALGAGIATVITYGAYTLVNVYYIHRELPFDATAIGSHLARVLAIAAVMAGAVMTVMPHVTGLLTLAGAIVVGGGVWAGLSVASGLLKPRAVLAFMS</sequence>
<organism evidence="7 8">
    <name type="scientific">Haloarcula limicola</name>
    <dbReference type="NCBI Taxonomy" id="1429915"/>
    <lineage>
        <taxon>Archaea</taxon>
        <taxon>Methanobacteriati</taxon>
        <taxon>Methanobacteriota</taxon>
        <taxon>Stenosarchaea group</taxon>
        <taxon>Halobacteria</taxon>
        <taxon>Halobacteriales</taxon>
        <taxon>Haloarculaceae</taxon>
        <taxon>Haloarcula</taxon>
    </lineage>
</organism>
<dbReference type="CDD" id="cd13128">
    <property type="entry name" value="MATE_Wzx_like"/>
    <property type="match status" value="1"/>
</dbReference>
<evidence type="ECO:0000256" key="4">
    <source>
        <dbReference type="ARBA" id="ARBA00022989"/>
    </source>
</evidence>
<dbReference type="Proteomes" id="UP000766550">
    <property type="component" value="Unassembled WGS sequence"/>
</dbReference>
<dbReference type="EMBL" id="JAHQXF010000001">
    <property type="protein sequence ID" value="MBV0923072.1"/>
    <property type="molecule type" value="Genomic_DNA"/>
</dbReference>
<evidence type="ECO:0000256" key="5">
    <source>
        <dbReference type="ARBA" id="ARBA00023136"/>
    </source>
</evidence>
<dbReference type="PANTHER" id="PTHR30250:SF11">
    <property type="entry name" value="O-ANTIGEN TRANSPORTER-RELATED"/>
    <property type="match status" value="1"/>
</dbReference>
<evidence type="ECO:0000256" key="3">
    <source>
        <dbReference type="ARBA" id="ARBA00022692"/>
    </source>
</evidence>
<reference evidence="7 8" key="1">
    <citation type="submission" date="2021-06" db="EMBL/GenBank/DDBJ databases">
        <title>New haloarchaea isolates fom saline soil.</title>
        <authorList>
            <person name="Duran-Viseras A."/>
            <person name="Sanchez-Porro C.S."/>
            <person name="Ventosa A."/>
        </authorList>
    </citation>
    <scope>NUCLEOTIDE SEQUENCE [LARGE SCALE GENOMIC DNA]</scope>
    <source>
        <strain evidence="7 8">JCM 183640</strain>
    </source>
</reference>
<dbReference type="AlphaFoldDB" id="A0A8J7Y2P5"/>
<dbReference type="InterPro" id="IPR050833">
    <property type="entry name" value="Poly_Biosynth_Transport"/>
</dbReference>
<feature type="transmembrane region" description="Helical" evidence="6">
    <location>
        <begin position="152"/>
        <end position="176"/>
    </location>
</feature>
<feature type="transmembrane region" description="Helical" evidence="6">
    <location>
        <begin position="84"/>
        <end position="108"/>
    </location>
</feature>
<evidence type="ECO:0000256" key="6">
    <source>
        <dbReference type="SAM" id="Phobius"/>
    </source>
</evidence>
<feature type="transmembrane region" description="Helical" evidence="6">
    <location>
        <begin position="303"/>
        <end position="322"/>
    </location>
</feature>
<evidence type="ECO:0000256" key="2">
    <source>
        <dbReference type="ARBA" id="ARBA00022475"/>
    </source>
</evidence>
<feature type="transmembrane region" description="Helical" evidence="6">
    <location>
        <begin position="120"/>
        <end position="140"/>
    </location>
</feature>
<dbReference type="RefSeq" id="WP_162316230.1">
    <property type="nucleotide sequence ID" value="NZ_JAHQXF010000001.1"/>
</dbReference>
<dbReference type="InterPro" id="IPR002797">
    <property type="entry name" value="Polysacc_synth"/>
</dbReference>
<name>A0A8J7Y2P5_9EURY</name>
<dbReference type="Pfam" id="PF01943">
    <property type="entry name" value="Polysacc_synt"/>
    <property type="match status" value="1"/>
</dbReference>
<feature type="transmembrane region" description="Helical" evidence="6">
    <location>
        <begin position="15"/>
        <end position="37"/>
    </location>
</feature>
<evidence type="ECO:0000313" key="8">
    <source>
        <dbReference type="Proteomes" id="UP000766550"/>
    </source>
</evidence>
<protein>
    <submittedName>
        <fullName evidence="7">Flippase</fullName>
    </submittedName>
</protein>
<evidence type="ECO:0000313" key="7">
    <source>
        <dbReference type="EMBL" id="MBV0923072.1"/>
    </source>
</evidence>
<evidence type="ECO:0000256" key="1">
    <source>
        <dbReference type="ARBA" id="ARBA00004651"/>
    </source>
</evidence>
<dbReference type="OrthoDB" id="202076at2157"/>
<feature type="transmembrane region" description="Helical" evidence="6">
    <location>
        <begin position="395"/>
        <end position="415"/>
    </location>
</feature>
<accession>A0A8J7Y2P5</accession>
<feature type="transmembrane region" description="Helical" evidence="6">
    <location>
        <begin position="455"/>
        <end position="479"/>
    </location>
</feature>
<comment type="caution">
    <text evidence="7">The sequence shown here is derived from an EMBL/GenBank/DDBJ whole genome shotgun (WGS) entry which is preliminary data.</text>
</comment>
<feature type="transmembrane region" description="Helical" evidence="6">
    <location>
        <begin position="427"/>
        <end position="449"/>
    </location>
</feature>